<keyword evidence="2" id="KW-1185">Reference proteome</keyword>
<dbReference type="EMBL" id="BAAATL010000034">
    <property type="protein sequence ID" value="GAA2503269.1"/>
    <property type="molecule type" value="Genomic_DNA"/>
</dbReference>
<comment type="caution">
    <text evidence="1">The sequence shown here is derived from an EMBL/GenBank/DDBJ whole genome shotgun (WGS) entry which is preliminary data.</text>
</comment>
<name>A0ABP5ZS52_9ACTN</name>
<protein>
    <submittedName>
        <fullName evidence="1">Uncharacterized protein</fullName>
    </submittedName>
</protein>
<proteinExistence type="predicted"/>
<evidence type="ECO:0000313" key="1">
    <source>
        <dbReference type="EMBL" id="GAA2503269.1"/>
    </source>
</evidence>
<dbReference type="Proteomes" id="UP001501721">
    <property type="component" value="Unassembled WGS sequence"/>
</dbReference>
<reference evidence="2" key="1">
    <citation type="journal article" date="2019" name="Int. J. Syst. Evol. Microbiol.">
        <title>The Global Catalogue of Microorganisms (GCM) 10K type strain sequencing project: providing services to taxonomists for standard genome sequencing and annotation.</title>
        <authorList>
            <consortium name="The Broad Institute Genomics Platform"/>
            <consortium name="The Broad Institute Genome Sequencing Center for Infectious Disease"/>
            <person name="Wu L."/>
            <person name="Ma J."/>
        </authorList>
    </citation>
    <scope>NUCLEOTIDE SEQUENCE [LARGE SCALE GENOMIC DNA]</scope>
    <source>
        <strain evidence="2">JCM 6923</strain>
    </source>
</reference>
<evidence type="ECO:0000313" key="2">
    <source>
        <dbReference type="Proteomes" id="UP001501721"/>
    </source>
</evidence>
<gene>
    <name evidence="1" type="ORF">GCM10010422_61260</name>
</gene>
<dbReference type="RefSeq" id="WP_346075906.1">
    <property type="nucleotide sequence ID" value="NZ_BAAATL010000034.1"/>
</dbReference>
<organism evidence="1 2">
    <name type="scientific">Streptomyces graminearus</name>
    <dbReference type="NCBI Taxonomy" id="284030"/>
    <lineage>
        <taxon>Bacteria</taxon>
        <taxon>Bacillati</taxon>
        <taxon>Actinomycetota</taxon>
        <taxon>Actinomycetes</taxon>
        <taxon>Kitasatosporales</taxon>
        <taxon>Streptomycetaceae</taxon>
        <taxon>Streptomyces</taxon>
    </lineage>
</organism>
<accession>A0ABP5ZS52</accession>
<sequence>MSNGSLAQRSWNSFIGRPQPSRVGALGRARRGYTVGQRLWASFIGVDLPPASHRPRWAPKAPVYRPLLVKGQARVKWDSEAHDEVRGGGPFGPGRLDDGWFALPALGEAGGLTAAGGDAVLLEASSPDGGAAFLLRAEGGVTPEYRLEMVLRGGEAAGPLVARVRYVAASGGERTLLVPVVRGRFGPAASLIRLPGFTFGSWSARTPAPVTPAIAWDAVTVAASVRAALNEATRDAWRQVRELVGDELRATIDGELS</sequence>